<dbReference type="Pfam" id="PF22148">
    <property type="entry name" value="Fervidolysin_NPro-like"/>
    <property type="match status" value="1"/>
</dbReference>
<dbReference type="Pfam" id="PF17210">
    <property type="entry name" value="SdrD_B"/>
    <property type="match status" value="1"/>
</dbReference>
<keyword evidence="5" id="KW-0732">Signal</keyword>
<dbReference type="SUPFAM" id="SSF51120">
    <property type="entry name" value="beta-Roll"/>
    <property type="match status" value="1"/>
</dbReference>
<dbReference type="Pfam" id="PF17802">
    <property type="entry name" value="SpaA"/>
    <property type="match status" value="1"/>
</dbReference>
<dbReference type="Pfam" id="PF00082">
    <property type="entry name" value="Peptidase_S8"/>
    <property type="match status" value="1"/>
</dbReference>
<dbReference type="InterPro" id="IPR054399">
    <property type="entry name" value="Fervidolysin-like_N_prodom"/>
</dbReference>
<evidence type="ECO:0000256" key="6">
    <source>
        <dbReference type="ARBA" id="ARBA00022801"/>
    </source>
</evidence>
<dbReference type="PANTHER" id="PTHR42884:SF14">
    <property type="entry name" value="NEUROENDOCRINE CONVERTASE 1"/>
    <property type="match status" value="1"/>
</dbReference>
<dbReference type="InterPro" id="IPR034204">
    <property type="entry name" value="PfSUB1-like_cat_dom"/>
</dbReference>
<sequence>MKKKEGAGIMAKDLETSQMLDNQQLGLSKETNQRQDDHLRNSGEPSLMQRPEYVDQQLIVKFKTGVSSNAINALKQSLQAEVVKKTETSGVELWDIKATSVENAIATYRNSSIVEYIEPNYIVSLDKTIPNDPSFNQLWGLNNTGQTGGTADADIDAAEAWDLTTGSDVLVGVIDTGVDYNHPDLVDNIWTNPGEIAGDGIDNDGNGFVDDIHGYDFVNNDGDPFDDDGHGTHVAGTIAASGNNGTGVSGVNWSAKIMGLKFLDATGSGTTFGAIQAVEYSTMMGVQLTNNSWGGGGYSQALYDAIAAAGVAGQLFIAAAGNDSNDNDANPHYPSSYDLDNIIAVASTDHNDQLSGFSNFGQTSVDLAAPGSAIYSTTPGNTYSTYSGTSMATPHVSGVASLLWSQFPGMSATQVKNRILNSVDPIAALDGKTFTGGRLNAFRAIAEVNTGGITGTKWNDQDADGIKDANEPGLANWTIFLDQNNNGVLDSQISTIASNDIPKNIVDNQTVTSNLVVTGLGKAIEDVNVKLNINHTWDTDLDVFLVSPSGTEIQLFTDVGSNGDNFINTILDDEAATSITAGFAPFTGTFRPEGLLSALDGQDPNGTWKLKITDDELGDVGTLNNWSLEITAPEASTQTDANGNYTFSGLQPGTYTIAEKQKPGWGQTFPSGNGTHTFSVASNQIVQNVDFGNRDLSVGLIQGKKWNDIDGDGIQDAGEPGLEGWTVYLDQNNNGTFDQDITNVSSSDVPKSIPDYTPVISQLNVSGLSNAIADVNVTLNINHTWNADLDLFLISPSGTEIELFTDVGGSSDNFNNTTLDDEATTSITAGVAPFSGTFKPEGLLSALDGENANGTWQLKITDDELGDVGTLNNWSLNITTAETSTQTDSNGNYTFTNLQPNTYTVGEVQQSGWQQTFPDGNGTHSVNLAAGEIASNNNFGNQVLPGKISGVKWNDADGDGELDASEAKLSGWTIFLDNNQNGELDAGEISTVTNAQGKYEFTNLAAGTYAVTEVLKPGWIQTSPTALSNPGFETGDFKNWQTLGNKKIETSAFNSGPKEGTYQALLTNGVGSVSDTNLETSLNLSSGSLDALGNGNATEGSVIQRTVTVTAGAKLTFDWNFLTSEGTPSFYNDFSFVAISSDTTTDTISTLANTNNSFTPSSTIFPKETGFGTFSYTFTNPGTYTIGVGVMDVADSGVNSAVLVDNFSLTDSEGNPLPGSHTVESGPGLVVENVNFGNQQVDFTPPNAPIFGTPNNDVLDIFNAPVIVFAGDGNDIVDASTSTGGNSLYGGSGNDELYASTNDRLFGEAGDDILDASVGSGNNRLYGGNGADSLFAGSNDYLFAGNGDDVMFAGSGNNTLIGGSGVDQFWIANASVPTSENVIIDLEIGVDLIGIGGLSGVNSFADISLVQTGDDTRISALGNNLALLKNIQASALSTSNFVFV</sequence>
<proteinExistence type="inferred from homology"/>
<dbReference type="PROSITE" id="PS00137">
    <property type="entry name" value="SUBTILASE_HIS"/>
    <property type="match status" value="1"/>
</dbReference>
<dbReference type="SUPFAM" id="SSF49785">
    <property type="entry name" value="Galactose-binding domain-like"/>
    <property type="match status" value="2"/>
</dbReference>
<feature type="active site" description="Charge relay system" evidence="8">
    <location>
        <position position="390"/>
    </location>
</feature>
<dbReference type="InterPro" id="IPR022398">
    <property type="entry name" value="Peptidase_S8_His-AS"/>
</dbReference>
<dbReference type="InterPro" id="IPR011049">
    <property type="entry name" value="Serralysin-like_metalloprot_C"/>
</dbReference>
<evidence type="ECO:0000259" key="11">
    <source>
        <dbReference type="PROSITE" id="PS51829"/>
    </source>
</evidence>
<reference evidence="12 13" key="1">
    <citation type="submission" date="2024-09" db="EMBL/GenBank/DDBJ databases">
        <title>Floridaenema gen nov. (Aerosakkonemataceae, Aerosakkonematales ord. nov., Cyanobacteria) from benthic tropical and subtropical fresh waters, with the description of four new species.</title>
        <authorList>
            <person name="Moretto J.A."/>
            <person name="Berthold D.E."/>
            <person name="Lefler F.W."/>
            <person name="Huang I.-S."/>
            <person name="Laughinghouse H. IV."/>
        </authorList>
    </citation>
    <scope>NUCLEOTIDE SEQUENCE [LARGE SCALE GENOMIC DNA]</scope>
    <source>
        <strain evidence="12 13">BLCC-F46</strain>
    </source>
</reference>
<keyword evidence="3" id="KW-0964">Secreted</keyword>
<organism evidence="12 13">
    <name type="scientific">Floridaenema aerugineum BLCC-F46</name>
    <dbReference type="NCBI Taxonomy" id="3153654"/>
    <lineage>
        <taxon>Bacteria</taxon>
        <taxon>Bacillati</taxon>
        <taxon>Cyanobacteriota</taxon>
        <taxon>Cyanophyceae</taxon>
        <taxon>Oscillatoriophycideae</taxon>
        <taxon>Aerosakkonematales</taxon>
        <taxon>Aerosakkonemataceae</taxon>
        <taxon>Floridanema</taxon>
        <taxon>Floridanema aerugineum</taxon>
    </lineage>
</organism>
<dbReference type="InterPro" id="IPR018247">
    <property type="entry name" value="EF_Hand_1_Ca_BS"/>
</dbReference>
<evidence type="ECO:0000256" key="10">
    <source>
        <dbReference type="SAM" id="MobiDB-lite"/>
    </source>
</evidence>
<feature type="domain" description="P/Homo B" evidence="11">
    <location>
        <begin position="488"/>
        <end position="640"/>
    </location>
</feature>
<evidence type="ECO:0000256" key="2">
    <source>
        <dbReference type="ARBA" id="ARBA00011073"/>
    </source>
</evidence>
<protein>
    <submittedName>
        <fullName evidence="12">S8 family serine peptidase</fullName>
    </submittedName>
</protein>
<evidence type="ECO:0000256" key="1">
    <source>
        <dbReference type="ARBA" id="ARBA00004613"/>
    </source>
</evidence>
<evidence type="ECO:0000256" key="7">
    <source>
        <dbReference type="ARBA" id="ARBA00022825"/>
    </source>
</evidence>
<dbReference type="InterPro" id="IPR023827">
    <property type="entry name" value="Peptidase_S8_Asp-AS"/>
</dbReference>
<dbReference type="PRINTS" id="PR00313">
    <property type="entry name" value="CABNDNGRPT"/>
</dbReference>
<dbReference type="Gene3D" id="3.40.50.200">
    <property type="entry name" value="Peptidase S8/S53 domain"/>
    <property type="match status" value="1"/>
</dbReference>
<dbReference type="Pfam" id="PF01483">
    <property type="entry name" value="P_proprotein"/>
    <property type="match status" value="2"/>
</dbReference>
<dbReference type="PROSITE" id="PS00138">
    <property type="entry name" value="SUBTILASE_SER"/>
    <property type="match status" value="1"/>
</dbReference>
<dbReference type="InterPro" id="IPR013783">
    <property type="entry name" value="Ig-like_fold"/>
</dbReference>
<dbReference type="Gene3D" id="2.150.10.10">
    <property type="entry name" value="Serralysin-like metalloprotease, C-terminal"/>
    <property type="match status" value="1"/>
</dbReference>
<comment type="subcellular location">
    <subcellularLocation>
        <location evidence="1">Secreted</location>
    </subcellularLocation>
</comment>
<evidence type="ECO:0000256" key="8">
    <source>
        <dbReference type="PROSITE-ProRule" id="PRU01240"/>
    </source>
</evidence>
<dbReference type="EMBL" id="JBHFNQ010000170">
    <property type="protein sequence ID" value="MFB2879592.1"/>
    <property type="molecule type" value="Genomic_DNA"/>
</dbReference>
<evidence type="ECO:0000256" key="4">
    <source>
        <dbReference type="ARBA" id="ARBA00022670"/>
    </source>
</evidence>
<dbReference type="InterPro" id="IPR015500">
    <property type="entry name" value="Peptidase_S8_subtilisin-rel"/>
</dbReference>
<evidence type="ECO:0000313" key="13">
    <source>
        <dbReference type="Proteomes" id="UP001576774"/>
    </source>
</evidence>
<dbReference type="PANTHER" id="PTHR42884">
    <property type="entry name" value="PROPROTEIN CONVERTASE SUBTILISIN/KEXIN-RELATED"/>
    <property type="match status" value="1"/>
</dbReference>
<feature type="domain" description="P/Homo B" evidence="11">
    <location>
        <begin position="736"/>
        <end position="888"/>
    </location>
</feature>
<dbReference type="SUPFAM" id="SSF52743">
    <property type="entry name" value="Subtilisin-like"/>
    <property type="match status" value="1"/>
</dbReference>
<dbReference type="Proteomes" id="UP001576774">
    <property type="component" value="Unassembled WGS sequence"/>
</dbReference>
<dbReference type="InterPro" id="IPR036852">
    <property type="entry name" value="Peptidase_S8/S53_dom_sf"/>
</dbReference>
<dbReference type="InterPro" id="IPR041033">
    <property type="entry name" value="SpaA_PFL_dom_1"/>
</dbReference>
<evidence type="ECO:0000313" key="12">
    <source>
        <dbReference type="EMBL" id="MFB2879592.1"/>
    </source>
</evidence>
<dbReference type="Pfam" id="PF00353">
    <property type="entry name" value="HemolysinCabind"/>
    <property type="match status" value="2"/>
</dbReference>
<dbReference type="PROSITE" id="PS51829">
    <property type="entry name" value="P_HOMO_B"/>
    <property type="match status" value="2"/>
</dbReference>
<dbReference type="InterPro" id="IPR000209">
    <property type="entry name" value="Peptidase_S8/S53_dom"/>
</dbReference>
<dbReference type="CDD" id="cd07473">
    <property type="entry name" value="Peptidases_S8_Subtilisin_like"/>
    <property type="match status" value="1"/>
</dbReference>
<dbReference type="Gene3D" id="2.60.40.10">
    <property type="entry name" value="Immunoglobulins"/>
    <property type="match status" value="1"/>
</dbReference>
<keyword evidence="6 8" id="KW-0378">Hydrolase</keyword>
<gene>
    <name evidence="12" type="ORF">ACE1CC_22275</name>
</gene>
<keyword evidence="4 8" id="KW-0645">Protease</keyword>
<accession>A0ABV4X9W6</accession>
<feature type="region of interest" description="Disordered" evidence="10">
    <location>
        <begin position="27"/>
        <end position="50"/>
    </location>
</feature>
<dbReference type="InterPro" id="IPR023828">
    <property type="entry name" value="Peptidase_S8_Ser-AS"/>
</dbReference>
<keyword evidence="13" id="KW-1185">Reference proteome</keyword>
<dbReference type="InterPro" id="IPR001343">
    <property type="entry name" value="Hemolysn_Ca-bd"/>
</dbReference>
<evidence type="ECO:0000256" key="9">
    <source>
        <dbReference type="RuleBase" id="RU003355"/>
    </source>
</evidence>
<feature type="active site" description="Charge relay system" evidence="8">
    <location>
        <position position="230"/>
    </location>
</feature>
<evidence type="ECO:0000256" key="5">
    <source>
        <dbReference type="ARBA" id="ARBA00022729"/>
    </source>
</evidence>
<dbReference type="SUPFAM" id="SSF117074">
    <property type="entry name" value="Hypothetical protein PA1324"/>
    <property type="match status" value="3"/>
</dbReference>
<dbReference type="PROSITE" id="PS00018">
    <property type="entry name" value="EF_HAND_1"/>
    <property type="match status" value="1"/>
</dbReference>
<dbReference type="InterPro" id="IPR008979">
    <property type="entry name" value="Galactose-bd-like_sf"/>
</dbReference>
<dbReference type="Gene3D" id="2.60.120.260">
    <property type="entry name" value="Galactose-binding domain-like"/>
    <property type="match status" value="2"/>
</dbReference>
<feature type="active site" description="Charge relay system" evidence="8">
    <location>
        <position position="175"/>
    </location>
</feature>
<comment type="similarity">
    <text evidence="2 8 9">Belongs to the peptidase S8 family.</text>
</comment>
<evidence type="ECO:0000256" key="3">
    <source>
        <dbReference type="ARBA" id="ARBA00022525"/>
    </source>
</evidence>
<dbReference type="PROSITE" id="PS00136">
    <property type="entry name" value="SUBTILASE_ASP"/>
    <property type="match status" value="1"/>
</dbReference>
<dbReference type="InterPro" id="IPR002884">
    <property type="entry name" value="P_dom"/>
</dbReference>
<dbReference type="PROSITE" id="PS51892">
    <property type="entry name" value="SUBTILASE"/>
    <property type="match status" value="1"/>
</dbReference>
<comment type="caution">
    <text evidence="12">The sequence shown here is derived from an EMBL/GenBank/DDBJ whole genome shotgun (WGS) entry which is preliminary data.</text>
</comment>
<dbReference type="PRINTS" id="PR00723">
    <property type="entry name" value="SUBTILISIN"/>
</dbReference>
<dbReference type="InterPro" id="IPR033764">
    <property type="entry name" value="Sdr_B"/>
</dbReference>
<keyword evidence="7 8" id="KW-0720">Serine protease</keyword>
<name>A0ABV4X9W6_9CYAN</name>
<feature type="compositionally biased region" description="Basic and acidic residues" evidence="10">
    <location>
        <begin position="31"/>
        <end position="41"/>
    </location>
</feature>